<evidence type="ECO:0000313" key="2">
    <source>
        <dbReference type="EMBL" id="HIU29632.1"/>
    </source>
</evidence>
<accession>A0A9D1LAU7</accession>
<evidence type="ECO:0000313" key="3">
    <source>
        <dbReference type="Proteomes" id="UP000824089"/>
    </source>
</evidence>
<dbReference type="SUPFAM" id="SSF51556">
    <property type="entry name" value="Metallo-dependent hydrolases"/>
    <property type="match status" value="1"/>
</dbReference>
<evidence type="ECO:0000259" key="1">
    <source>
        <dbReference type="Pfam" id="PF04909"/>
    </source>
</evidence>
<dbReference type="InterPro" id="IPR006680">
    <property type="entry name" value="Amidohydro-rel"/>
</dbReference>
<sequence>MFGYQMSEYDKRVYEEELREFLPSRLTDCHTHIWKREFGGETPGKGCVSWTRMVAKDCTAEDLLQTYRDMLPGKTVTPVLMGQPEADLSKTNCYTREAARKYRLPALYCTDYAMPAEFLEKEVTEGGFAGLKPYLNRSPSYIPGNEVRIFDFLTPEHLRLADRRGWIVMLHIPRPMRLRDPLNLAQMMEIEENYPNVKLIIAHIGRAYAEEDLGTAFELLRKTKNMLFDFTANTLDRAMIACLEAVGPKRFLFGSDLPIVKMRMYRTTENGFYYNHVPRGLYGDVSGDPHMVETDEKNITNFLYEELLAFKRAAKALRLTASEVEDILCRNAEALFGIS</sequence>
<dbReference type="Pfam" id="PF04909">
    <property type="entry name" value="Amidohydro_2"/>
    <property type="match status" value="1"/>
</dbReference>
<reference evidence="2" key="1">
    <citation type="submission" date="2020-10" db="EMBL/GenBank/DDBJ databases">
        <authorList>
            <person name="Gilroy R."/>
        </authorList>
    </citation>
    <scope>NUCLEOTIDE SEQUENCE</scope>
    <source>
        <strain evidence="2">CHK195-4489</strain>
    </source>
</reference>
<proteinExistence type="predicted"/>
<dbReference type="Gene3D" id="3.20.20.140">
    <property type="entry name" value="Metal-dependent hydrolases"/>
    <property type="match status" value="1"/>
</dbReference>
<gene>
    <name evidence="2" type="ORF">IAD50_04980</name>
</gene>
<dbReference type="GO" id="GO:0016787">
    <property type="term" value="F:hydrolase activity"/>
    <property type="evidence" value="ECO:0007669"/>
    <property type="project" value="InterPro"/>
</dbReference>
<protein>
    <submittedName>
        <fullName evidence="2">Amidohydrolase family protein</fullName>
    </submittedName>
</protein>
<dbReference type="EMBL" id="DVMM01000100">
    <property type="protein sequence ID" value="HIU29632.1"/>
    <property type="molecule type" value="Genomic_DNA"/>
</dbReference>
<feature type="domain" description="Amidohydrolase-related" evidence="1">
    <location>
        <begin position="28"/>
        <end position="338"/>
    </location>
</feature>
<comment type="caution">
    <text evidence="2">The sequence shown here is derived from an EMBL/GenBank/DDBJ whole genome shotgun (WGS) entry which is preliminary data.</text>
</comment>
<dbReference type="InterPro" id="IPR032466">
    <property type="entry name" value="Metal_Hydrolase"/>
</dbReference>
<reference evidence="2" key="2">
    <citation type="journal article" date="2021" name="PeerJ">
        <title>Extensive microbial diversity within the chicken gut microbiome revealed by metagenomics and culture.</title>
        <authorList>
            <person name="Gilroy R."/>
            <person name="Ravi A."/>
            <person name="Getino M."/>
            <person name="Pursley I."/>
            <person name="Horton D.L."/>
            <person name="Alikhan N.F."/>
            <person name="Baker D."/>
            <person name="Gharbi K."/>
            <person name="Hall N."/>
            <person name="Watson M."/>
            <person name="Adriaenssens E.M."/>
            <person name="Foster-Nyarko E."/>
            <person name="Jarju S."/>
            <person name="Secka A."/>
            <person name="Antonio M."/>
            <person name="Oren A."/>
            <person name="Chaudhuri R.R."/>
            <person name="La Ragione R."/>
            <person name="Hildebrand F."/>
            <person name="Pallen M.J."/>
        </authorList>
    </citation>
    <scope>NUCLEOTIDE SEQUENCE</scope>
    <source>
        <strain evidence="2">CHK195-4489</strain>
    </source>
</reference>
<dbReference type="Proteomes" id="UP000824089">
    <property type="component" value="Unassembled WGS sequence"/>
</dbReference>
<dbReference type="AlphaFoldDB" id="A0A9D1LAU7"/>
<name>A0A9D1LAU7_9CLOT</name>
<organism evidence="2 3">
    <name type="scientific">Candidatus Egerieisoma faecipullorum</name>
    <dbReference type="NCBI Taxonomy" id="2840963"/>
    <lineage>
        <taxon>Bacteria</taxon>
        <taxon>Bacillati</taxon>
        <taxon>Bacillota</taxon>
        <taxon>Clostridia</taxon>
        <taxon>Eubacteriales</taxon>
        <taxon>Clostridiaceae</taxon>
        <taxon>Clostridiaceae incertae sedis</taxon>
        <taxon>Candidatus Egerieisoma</taxon>
    </lineage>
</organism>